<reference evidence="1 2" key="1">
    <citation type="journal article" date="2016" name="Nat. Commun.">
        <title>Ectomycorrhizal ecology is imprinted in the genome of the dominant symbiotic fungus Cenococcum geophilum.</title>
        <authorList>
            <consortium name="DOE Joint Genome Institute"/>
            <person name="Peter M."/>
            <person name="Kohler A."/>
            <person name="Ohm R.A."/>
            <person name="Kuo A."/>
            <person name="Krutzmann J."/>
            <person name="Morin E."/>
            <person name="Arend M."/>
            <person name="Barry K.W."/>
            <person name="Binder M."/>
            <person name="Choi C."/>
            <person name="Clum A."/>
            <person name="Copeland A."/>
            <person name="Grisel N."/>
            <person name="Haridas S."/>
            <person name="Kipfer T."/>
            <person name="LaButti K."/>
            <person name="Lindquist E."/>
            <person name="Lipzen A."/>
            <person name="Maire R."/>
            <person name="Meier B."/>
            <person name="Mihaltcheva S."/>
            <person name="Molinier V."/>
            <person name="Murat C."/>
            <person name="Poggeler S."/>
            <person name="Quandt C.A."/>
            <person name="Sperisen C."/>
            <person name="Tritt A."/>
            <person name="Tisserant E."/>
            <person name="Crous P.W."/>
            <person name="Henrissat B."/>
            <person name="Nehls U."/>
            <person name="Egli S."/>
            <person name="Spatafora J.W."/>
            <person name="Grigoriev I.V."/>
            <person name="Martin F.M."/>
        </authorList>
    </citation>
    <scope>NUCLEOTIDE SEQUENCE [LARGE SCALE GENOMIC DNA]</scope>
    <source>
        <strain evidence="1 2">CBS 207.34</strain>
    </source>
</reference>
<feature type="non-terminal residue" evidence="1">
    <location>
        <position position="1"/>
    </location>
</feature>
<gene>
    <name evidence="1" type="ORF">AOQ84DRAFT_266817</name>
</gene>
<keyword evidence="2" id="KW-1185">Reference proteome</keyword>
<dbReference type="OrthoDB" id="2906425at2759"/>
<protein>
    <recommendedName>
        <fullName evidence="3">Aminoglycoside phosphotransferase</fullName>
    </recommendedName>
</protein>
<evidence type="ECO:0000313" key="1">
    <source>
        <dbReference type="EMBL" id="OCL15275.1"/>
    </source>
</evidence>
<organism evidence="1 2">
    <name type="scientific">Glonium stellatum</name>
    <dbReference type="NCBI Taxonomy" id="574774"/>
    <lineage>
        <taxon>Eukaryota</taxon>
        <taxon>Fungi</taxon>
        <taxon>Dikarya</taxon>
        <taxon>Ascomycota</taxon>
        <taxon>Pezizomycotina</taxon>
        <taxon>Dothideomycetes</taxon>
        <taxon>Pleosporomycetidae</taxon>
        <taxon>Gloniales</taxon>
        <taxon>Gloniaceae</taxon>
        <taxon>Glonium</taxon>
    </lineage>
</organism>
<dbReference type="Proteomes" id="UP000250140">
    <property type="component" value="Unassembled WGS sequence"/>
</dbReference>
<sequence>RFFNEAAALKLLSEHTTIPVPKLLGIGRDEHGYLYLETERITASVRRDMAGNQCQMP</sequence>
<evidence type="ECO:0008006" key="3">
    <source>
        <dbReference type="Google" id="ProtNLM"/>
    </source>
</evidence>
<dbReference type="EMBL" id="KV748466">
    <property type="protein sequence ID" value="OCL15275.1"/>
    <property type="molecule type" value="Genomic_DNA"/>
</dbReference>
<feature type="non-terminal residue" evidence="1">
    <location>
        <position position="57"/>
    </location>
</feature>
<proteinExistence type="predicted"/>
<evidence type="ECO:0000313" key="2">
    <source>
        <dbReference type="Proteomes" id="UP000250140"/>
    </source>
</evidence>
<accession>A0A8E2JZF3</accession>
<name>A0A8E2JZF3_9PEZI</name>
<dbReference type="AlphaFoldDB" id="A0A8E2JZF3"/>